<feature type="compositionally biased region" description="Basic residues" evidence="2">
    <location>
        <begin position="1398"/>
        <end position="1413"/>
    </location>
</feature>
<keyword evidence="4" id="KW-1185">Reference proteome</keyword>
<dbReference type="EMBL" id="BQNB010021595">
    <property type="protein sequence ID" value="GJU08039.1"/>
    <property type="molecule type" value="Genomic_DNA"/>
</dbReference>
<name>A0ABQ5JA62_9ASTR</name>
<feature type="compositionally biased region" description="Basic and acidic residues" evidence="2">
    <location>
        <begin position="1077"/>
        <end position="1105"/>
    </location>
</feature>
<dbReference type="CDD" id="cd09272">
    <property type="entry name" value="RNase_HI_RT_Ty1"/>
    <property type="match status" value="1"/>
</dbReference>
<feature type="region of interest" description="Disordered" evidence="2">
    <location>
        <begin position="1368"/>
        <end position="1413"/>
    </location>
</feature>
<feature type="compositionally biased region" description="Acidic residues" evidence="2">
    <location>
        <begin position="1057"/>
        <end position="1076"/>
    </location>
</feature>
<organism evidence="3 4">
    <name type="scientific">Tanacetum coccineum</name>
    <dbReference type="NCBI Taxonomy" id="301880"/>
    <lineage>
        <taxon>Eukaryota</taxon>
        <taxon>Viridiplantae</taxon>
        <taxon>Streptophyta</taxon>
        <taxon>Embryophyta</taxon>
        <taxon>Tracheophyta</taxon>
        <taxon>Spermatophyta</taxon>
        <taxon>Magnoliopsida</taxon>
        <taxon>eudicotyledons</taxon>
        <taxon>Gunneridae</taxon>
        <taxon>Pentapetalae</taxon>
        <taxon>asterids</taxon>
        <taxon>campanulids</taxon>
        <taxon>Asterales</taxon>
        <taxon>Asteraceae</taxon>
        <taxon>Asteroideae</taxon>
        <taxon>Anthemideae</taxon>
        <taxon>Anthemidinae</taxon>
        <taxon>Tanacetum</taxon>
    </lineage>
</organism>
<feature type="compositionally biased region" description="Basic and acidic residues" evidence="2">
    <location>
        <begin position="988"/>
        <end position="1007"/>
    </location>
</feature>
<feature type="compositionally biased region" description="Basic and acidic residues" evidence="2">
    <location>
        <begin position="1035"/>
        <end position="1055"/>
    </location>
</feature>
<sequence>MFKSKRRTNTIGLSSSLFAISIFSQHEPKKISRILLKMKVGLDAMQEEILPFEIQKVLESIDMPYGKESIDKYVDEILKKFDFANVKSASTPIETQKPLVKDEEASDVDVHLYRSMIGSLMYVTASRPDIMFSVCACSRFQVTPKTSHLTAVKRIFRYLKGKPKLGLWYPRESTFDLESYSDSDYAGANLDRKSTTGGCQFLGRRLITWQCKKQTIVATSTTEAEYVAAASCCGQVLWIQNQMLDYGFNFMNTKIYIDNESTICIVKNPVYHSKTKHIAIRHHFIRDAYEKKLIQVLKIHTNDNVADLLTKAFDGGIMTESAVDDRGGITQHNKAYSSTSYLTPWSPKPIRIHFNRPITHAISSTDILDLQALISRTDDHSLRSNMAALESCPKHNMIAYLEKTEGNVEFHEVIDFLQRSYISHALTVSPVVSTTFVEQFWTSAKSKTINNARHITAKVAGKLVSISEASIRTDLLFDDANGIDTLPNQAIFDAIQLMGYEGDLTVLTFNKALFSPQWRSPKPIRIHFNRPITHAISSTDILDLQALISRTDDHSLRSNMAALESCPKHNMIACLEKTEGNVEFHEVINFLQRSYISHALTVSPVVSTTFVEQFWTSAKSKTINNARHITAKVAGKLVSISEASIRTDLLFDDANGIDTLPNQAIFDAIQLMGYEGDLTVLTFNKALFSPQWRFLFHTINHCLSSKSTSWDQIPTNIATAVICLTTNQKYNFSKLIFDGMIRHLEAKKKFVMYPRFISIFLAKQLVNVTVPLDHFPVNSLTSKVFSFMVKKGKHFSGKITPLFDNMLVQPTQKEGTSSERLSEAHPTPSPEPTSEAPNESMNDSSSAQSSEVPFEQQPDLSPSPSPRPSPNPSPTPNIPDSIPEHTGENLGDHSFNDTSLSGNEDAMTLQNVYDLCISLCKQVSDQAKEIKLLKAKITKLKRKANPVIKHFKAYQKRISKEQRHQRKHLSKKKKVQIKSVSKQGRKNAKGDGKAKENAQSEGRTKEMMDEDKETDEVGLSTEDEVSTAKKGVSTEFEKVSTDRPKLSTDDLKVSTDEQMESNDDQVDASEEIFEGTEDQREGIEEKVESTADKKVSTEEQSKEEIASQASQTSSLTPTSVIFGDDETIATLLINMSKAKAISKEKEKGVELKDVEDTDRPKTTSTRSTLTLKPLPKIDPKDKGKKKIEEEDETESEDDDIPQVVKKFKQLENDEELARKVQEEWEAEEEKNKIAEEEAANEALIKNFDDVKARIEADRILAEKLQEQEREQFTIEERAKFLHDTIAAQRKFLAQQRSQAKRNKPPTKNQLRNQMITYLKHVGNFKHSNLKSRKFEDIQALYKNIKRFNEHFISTGSAKDERLIKKMNEKRGGLSKSEVIKEDTKEEVKDEDKDEESTRKRKLGTRKKMKSRKRRYIQHTLKGDTDKENDELRLCLKIAQDEEKEVDYEILDRKYPIIDWKTECLGTKPQPDEAKSIEEINLNVVTRSNGQKRHFSVLTSVLSIFYREDLNAVYQLVMNKYQDQMPEGFKRVLWGDLMVLFNPDEQDEFWNSQHEWKIISWKLHSSSGVHTLMTNKGVVIHMLTDKKYPLKKEIQNKELSIPEQTATGKGTSNPLMAGSLPKTIKPT</sequence>
<evidence type="ECO:0000313" key="4">
    <source>
        <dbReference type="Proteomes" id="UP001151760"/>
    </source>
</evidence>
<evidence type="ECO:0000256" key="1">
    <source>
        <dbReference type="SAM" id="Coils"/>
    </source>
</evidence>
<feature type="compositionally biased region" description="Pro residues" evidence="2">
    <location>
        <begin position="861"/>
        <end position="877"/>
    </location>
</feature>
<feature type="compositionally biased region" description="Acidic residues" evidence="2">
    <location>
        <begin position="1189"/>
        <end position="1200"/>
    </location>
</feature>
<comment type="caution">
    <text evidence="3">The sequence shown here is derived from an EMBL/GenBank/DDBJ whole genome shotgun (WGS) entry which is preliminary data.</text>
</comment>
<feature type="compositionally biased region" description="Polar residues" evidence="2">
    <location>
        <begin position="841"/>
        <end position="851"/>
    </location>
</feature>
<feature type="compositionally biased region" description="Polar residues" evidence="2">
    <location>
        <begin position="1107"/>
        <end position="1119"/>
    </location>
</feature>
<feature type="compositionally biased region" description="Low complexity" evidence="2">
    <location>
        <begin position="1162"/>
        <end position="1174"/>
    </location>
</feature>
<evidence type="ECO:0000313" key="3">
    <source>
        <dbReference type="EMBL" id="GJU08039.1"/>
    </source>
</evidence>
<proteinExistence type="predicted"/>
<feature type="region of interest" description="Disordered" evidence="2">
    <location>
        <begin position="811"/>
        <end position="902"/>
    </location>
</feature>
<feature type="region of interest" description="Disordered" evidence="2">
    <location>
        <begin position="1142"/>
        <end position="1205"/>
    </location>
</feature>
<feature type="coiled-coil region" evidence="1">
    <location>
        <begin position="1207"/>
        <end position="1253"/>
    </location>
</feature>
<feature type="compositionally biased region" description="Polar residues" evidence="2">
    <location>
        <begin position="1601"/>
        <end position="1613"/>
    </location>
</feature>
<feature type="compositionally biased region" description="Basic and acidic residues" evidence="2">
    <location>
        <begin position="1368"/>
        <end position="1390"/>
    </location>
</feature>
<accession>A0ABQ5JA62</accession>
<feature type="compositionally biased region" description="Basic residues" evidence="2">
    <location>
        <begin position="957"/>
        <end position="976"/>
    </location>
</feature>
<feature type="region of interest" description="Disordered" evidence="2">
    <location>
        <begin position="957"/>
        <end position="1120"/>
    </location>
</feature>
<feature type="region of interest" description="Disordered" evidence="2">
    <location>
        <begin position="1598"/>
        <end position="1626"/>
    </location>
</feature>
<protein>
    <submittedName>
        <fullName evidence="3">Uncharacterized protein</fullName>
    </submittedName>
</protein>
<dbReference type="Proteomes" id="UP001151760">
    <property type="component" value="Unassembled WGS sequence"/>
</dbReference>
<dbReference type="PANTHER" id="PTHR11439:SF495">
    <property type="entry name" value="REVERSE TRANSCRIPTASE, RNA-DEPENDENT DNA POLYMERASE-RELATED"/>
    <property type="match status" value="1"/>
</dbReference>
<reference evidence="3" key="2">
    <citation type="submission" date="2022-01" db="EMBL/GenBank/DDBJ databases">
        <authorList>
            <person name="Yamashiro T."/>
            <person name="Shiraishi A."/>
            <person name="Satake H."/>
            <person name="Nakayama K."/>
        </authorList>
    </citation>
    <scope>NUCLEOTIDE SEQUENCE</scope>
</reference>
<dbReference type="PANTHER" id="PTHR11439">
    <property type="entry name" value="GAG-POL-RELATED RETROTRANSPOSON"/>
    <property type="match status" value="1"/>
</dbReference>
<gene>
    <name evidence="3" type="ORF">Tco_1124469</name>
</gene>
<feature type="compositionally biased region" description="Basic and acidic residues" evidence="2">
    <location>
        <begin position="882"/>
        <end position="895"/>
    </location>
</feature>
<feature type="compositionally biased region" description="Acidic residues" evidence="2">
    <location>
        <begin position="1008"/>
        <end position="1025"/>
    </location>
</feature>
<reference evidence="3" key="1">
    <citation type="journal article" date="2022" name="Int. J. Mol. Sci.">
        <title>Draft Genome of Tanacetum Coccineum: Genomic Comparison of Closely Related Tanacetum-Family Plants.</title>
        <authorList>
            <person name="Yamashiro T."/>
            <person name="Shiraishi A."/>
            <person name="Nakayama K."/>
            <person name="Satake H."/>
        </authorList>
    </citation>
    <scope>NUCLEOTIDE SEQUENCE</scope>
</reference>
<feature type="compositionally biased region" description="Basic and acidic residues" evidence="2">
    <location>
        <begin position="1142"/>
        <end position="1161"/>
    </location>
</feature>
<keyword evidence="1" id="KW-0175">Coiled coil</keyword>
<evidence type="ECO:0000256" key="2">
    <source>
        <dbReference type="SAM" id="MobiDB-lite"/>
    </source>
</evidence>